<keyword evidence="3" id="KW-0813">Transport</keyword>
<feature type="compositionally biased region" description="Polar residues" evidence="8">
    <location>
        <begin position="35"/>
        <end position="49"/>
    </location>
</feature>
<dbReference type="AlphaFoldDB" id="A0A511V593"/>
<dbReference type="RefSeq" id="WP_170230197.1">
    <property type="nucleotide sequence ID" value="NZ_BJXX01000064.1"/>
</dbReference>
<dbReference type="InterPro" id="IPR051472">
    <property type="entry name" value="T3SS_Stator/FliH"/>
</dbReference>
<protein>
    <recommendedName>
        <fullName evidence="7">Flagellar assembly protein FliH</fullName>
    </recommendedName>
</protein>
<dbReference type="PANTHER" id="PTHR34982">
    <property type="entry name" value="YOP PROTEINS TRANSLOCATION PROTEIN L"/>
    <property type="match status" value="1"/>
</dbReference>
<evidence type="ECO:0000256" key="7">
    <source>
        <dbReference type="NCBIfam" id="TIGR03825"/>
    </source>
</evidence>
<dbReference type="GO" id="GO:0005829">
    <property type="term" value="C:cytosol"/>
    <property type="evidence" value="ECO:0007669"/>
    <property type="project" value="TreeGrafter"/>
</dbReference>
<dbReference type="InterPro" id="IPR018035">
    <property type="entry name" value="Flagellar_FliH/T3SS_HrpE"/>
</dbReference>
<dbReference type="GO" id="GO:0044781">
    <property type="term" value="P:bacterial-type flagellum organization"/>
    <property type="evidence" value="ECO:0007669"/>
    <property type="project" value="UniProtKB-KW"/>
</dbReference>
<evidence type="ECO:0000259" key="9">
    <source>
        <dbReference type="Pfam" id="PF02108"/>
    </source>
</evidence>
<evidence type="ECO:0000256" key="6">
    <source>
        <dbReference type="ARBA" id="ARBA00023225"/>
    </source>
</evidence>
<evidence type="ECO:0000313" key="10">
    <source>
        <dbReference type="EMBL" id="GEN34105.1"/>
    </source>
</evidence>
<keyword evidence="10" id="KW-0282">Flagellum</keyword>
<sequence length="270" mass="30684">MSRVIKFSFYSTMENKKVIELPQRQRARSEEETNQEPQSTEEISQSSQADDIVKKAEAEAELLLREANQRAEEIVQEARQEVDAWWEQRRREDEEIRAQIQQEGYEQGIEIGKEEGRRLVYDEYATALQQAAVILEEAPALKRRVIAEAEPFVLELAIEIARKVIGDHLAADKESIISFIRNALSRTQEYKTVTVAVSPDVYSYVQENRAKLLEVLDSQVEMTIIPDDSITDGGVVIRTTMGSVDARVDTQLEEIKKALLSALAEEDGTQ</sequence>
<evidence type="ECO:0000256" key="2">
    <source>
        <dbReference type="ARBA" id="ARBA00006602"/>
    </source>
</evidence>
<keyword evidence="4" id="KW-1005">Bacterial flagellum biogenesis</keyword>
<comment type="function">
    <text evidence="1">Needed for flagellar regrowth and assembly.</text>
</comment>
<evidence type="ECO:0000256" key="1">
    <source>
        <dbReference type="ARBA" id="ARBA00003041"/>
    </source>
</evidence>
<proteinExistence type="inferred from homology"/>
<gene>
    <name evidence="10" type="ORF">ADA01nite_15650</name>
</gene>
<keyword evidence="6" id="KW-1006">Bacterial flagellum protein export</keyword>
<name>A0A511V593_9BACL</name>
<keyword evidence="10" id="KW-0966">Cell projection</keyword>
<comment type="similarity">
    <text evidence="2">Belongs to the FliH family.</text>
</comment>
<organism evidence="10 11">
    <name type="scientific">Aneurinibacillus danicus</name>
    <dbReference type="NCBI Taxonomy" id="267746"/>
    <lineage>
        <taxon>Bacteria</taxon>
        <taxon>Bacillati</taxon>
        <taxon>Bacillota</taxon>
        <taxon>Bacilli</taxon>
        <taxon>Bacillales</taxon>
        <taxon>Paenibacillaceae</taxon>
        <taxon>Aneurinibacillus group</taxon>
        <taxon>Aneurinibacillus</taxon>
    </lineage>
</organism>
<feature type="region of interest" description="Disordered" evidence="8">
    <location>
        <begin position="21"/>
        <end position="51"/>
    </location>
</feature>
<dbReference type="NCBIfam" id="TIGR03825">
    <property type="entry name" value="FliH_bacil"/>
    <property type="match status" value="1"/>
</dbReference>
<comment type="caution">
    <text evidence="10">The sequence shown here is derived from an EMBL/GenBank/DDBJ whole genome shotgun (WGS) entry which is preliminary data.</text>
</comment>
<dbReference type="InterPro" id="IPR022524">
    <property type="entry name" value="FliH_Bacilli"/>
</dbReference>
<evidence type="ECO:0000313" key="11">
    <source>
        <dbReference type="Proteomes" id="UP000321157"/>
    </source>
</evidence>
<dbReference type="Pfam" id="PF02108">
    <property type="entry name" value="FliH"/>
    <property type="match status" value="1"/>
</dbReference>
<keyword evidence="10" id="KW-0969">Cilium</keyword>
<evidence type="ECO:0000256" key="8">
    <source>
        <dbReference type="SAM" id="MobiDB-lite"/>
    </source>
</evidence>
<feature type="domain" description="Flagellar assembly protein FliH/Type III secretion system HrpE" evidence="9">
    <location>
        <begin position="129"/>
        <end position="255"/>
    </location>
</feature>
<reference evidence="10 11" key="1">
    <citation type="submission" date="2019-07" db="EMBL/GenBank/DDBJ databases">
        <title>Whole genome shotgun sequence of Aneurinibacillus danicus NBRC 102444.</title>
        <authorList>
            <person name="Hosoyama A."/>
            <person name="Uohara A."/>
            <person name="Ohji S."/>
            <person name="Ichikawa N."/>
        </authorList>
    </citation>
    <scope>NUCLEOTIDE SEQUENCE [LARGE SCALE GENOMIC DNA]</scope>
    <source>
        <strain evidence="10 11">NBRC 102444</strain>
    </source>
</reference>
<keyword evidence="11" id="KW-1185">Reference proteome</keyword>
<dbReference type="Proteomes" id="UP000321157">
    <property type="component" value="Unassembled WGS sequence"/>
</dbReference>
<accession>A0A511V593</accession>
<evidence type="ECO:0000256" key="4">
    <source>
        <dbReference type="ARBA" id="ARBA00022795"/>
    </source>
</evidence>
<evidence type="ECO:0000256" key="3">
    <source>
        <dbReference type="ARBA" id="ARBA00022448"/>
    </source>
</evidence>
<evidence type="ECO:0000256" key="5">
    <source>
        <dbReference type="ARBA" id="ARBA00022927"/>
    </source>
</evidence>
<dbReference type="GO" id="GO:0015031">
    <property type="term" value="P:protein transport"/>
    <property type="evidence" value="ECO:0007669"/>
    <property type="project" value="UniProtKB-KW"/>
</dbReference>
<dbReference type="EMBL" id="BJXX01000064">
    <property type="protein sequence ID" value="GEN34105.1"/>
    <property type="molecule type" value="Genomic_DNA"/>
</dbReference>
<dbReference type="PANTHER" id="PTHR34982:SF1">
    <property type="entry name" value="FLAGELLAR ASSEMBLY PROTEIN FLIH"/>
    <property type="match status" value="1"/>
</dbReference>
<keyword evidence="5" id="KW-0653">Protein transport</keyword>